<name>A0AAV1J8C4_9NEOP</name>
<evidence type="ECO:0008006" key="4">
    <source>
        <dbReference type="Google" id="ProtNLM"/>
    </source>
</evidence>
<keyword evidence="1" id="KW-0812">Transmembrane</keyword>
<feature type="transmembrane region" description="Helical" evidence="1">
    <location>
        <begin position="75"/>
        <end position="95"/>
    </location>
</feature>
<keyword evidence="1" id="KW-1133">Transmembrane helix</keyword>
<evidence type="ECO:0000313" key="2">
    <source>
        <dbReference type="EMBL" id="CAK1545378.1"/>
    </source>
</evidence>
<keyword evidence="3" id="KW-1185">Reference proteome</keyword>
<evidence type="ECO:0000313" key="3">
    <source>
        <dbReference type="Proteomes" id="UP001497472"/>
    </source>
</evidence>
<sequence length="165" mass="18821">MRMQVYFWKNISYRNCLDLRLTTAWDKMWIERIILKLADMYNIQLIWDRESAFITGTCAIIGGIIGGYMRGQSGAILGASTAGLSGFGVSKVVSLRKIWESIRTRLEELIYIVLNYLRSIDPVDYVQAFRALMACTSSRRELAYMILNFIADKLETRVLSSLTAA</sequence>
<proteinExistence type="predicted"/>
<protein>
    <recommendedName>
        <fullName evidence="4">ATP synthase protein MI25</fullName>
    </recommendedName>
</protein>
<organism evidence="2 3">
    <name type="scientific">Leptosia nina</name>
    <dbReference type="NCBI Taxonomy" id="320188"/>
    <lineage>
        <taxon>Eukaryota</taxon>
        <taxon>Metazoa</taxon>
        <taxon>Ecdysozoa</taxon>
        <taxon>Arthropoda</taxon>
        <taxon>Hexapoda</taxon>
        <taxon>Insecta</taxon>
        <taxon>Pterygota</taxon>
        <taxon>Neoptera</taxon>
        <taxon>Endopterygota</taxon>
        <taxon>Lepidoptera</taxon>
        <taxon>Glossata</taxon>
        <taxon>Ditrysia</taxon>
        <taxon>Papilionoidea</taxon>
        <taxon>Pieridae</taxon>
        <taxon>Pierinae</taxon>
        <taxon>Leptosia</taxon>
    </lineage>
</organism>
<keyword evidence="1" id="KW-0472">Membrane</keyword>
<dbReference type="Proteomes" id="UP001497472">
    <property type="component" value="Unassembled WGS sequence"/>
</dbReference>
<comment type="caution">
    <text evidence="2">The sequence shown here is derived from an EMBL/GenBank/DDBJ whole genome shotgun (WGS) entry which is preliminary data.</text>
</comment>
<gene>
    <name evidence="2" type="ORF">LNINA_LOCUS5038</name>
</gene>
<accession>A0AAV1J8C4</accession>
<dbReference type="EMBL" id="CAVLEF010000007">
    <property type="protein sequence ID" value="CAK1545378.1"/>
    <property type="molecule type" value="Genomic_DNA"/>
</dbReference>
<dbReference type="AlphaFoldDB" id="A0AAV1J8C4"/>
<reference evidence="2 3" key="1">
    <citation type="submission" date="2023-11" db="EMBL/GenBank/DDBJ databases">
        <authorList>
            <person name="Okamura Y."/>
        </authorList>
    </citation>
    <scope>NUCLEOTIDE SEQUENCE [LARGE SCALE GENOMIC DNA]</scope>
</reference>
<evidence type="ECO:0000256" key="1">
    <source>
        <dbReference type="SAM" id="Phobius"/>
    </source>
</evidence>
<feature type="transmembrane region" description="Helical" evidence="1">
    <location>
        <begin position="51"/>
        <end position="69"/>
    </location>
</feature>